<organism evidence="1 2">
    <name type="scientific">Neptunitalea chrysea</name>
    <dbReference type="NCBI Taxonomy" id="1647581"/>
    <lineage>
        <taxon>Bacteria</taxon>
        <taxon>Pseudomonadati</taxon>
        <taxon>Bacteroidota</taxon>
        <taxon>Flavobacteriia</taxon>
        <taxon>Flavobacteriales</taxon>
        <taxon>Flavobacteriaceae</taxon>
        <taxon>Neptunitalea</taxon>
    </lineage>
</organism>
<evidence type="ECO:0000313" key="2">
    <source>
        <dbReference type="Proteomes" id="UP001143545"/>
    </source>
</evidence>
<dbReference type="AlphaFoldDB" id="A0A9W6B397"/>
<dbReference type="EMBL" id="BRVP01000004">
    <property type="protein sequence ID" value="GLB51723.1"/>
    <property type="molecule type" value="Genomic_DNA"/>
</dbReference>
<name>A0A9W6B397_9FLAO</name>
<protein>
    <submittedName>
        <fullName evidence="1">Uncharacterized protein</fullName>
    </submittedName>
</protein>
<dbReference type="RefSeq" id="WP_281752554.1">
    <property type="nucleotide sequence ID" value="NZ_BRVP01000004.1"/>
</dbReference>
<gene>
    <name evidence="1" type="ORF">NBRC110019_07620</name>
</gene>
<accession>A0A9W6B397</accession>
<proteinExistence type="predicted"/>
<reference evidence="1" key="1">
    <citation type="submission" date="2022-07" db="EMBL/GenBank/DDBJ databases">
        <title>Taxonomy of Novel Oxalotrophic and Methylotrophic Bacteria.</title>
        <authorList>
            <person name="Sahin N."/>
            <person name="Tani A."/>
        </authorList>
    </citation>
    <scope>NUCLEOTIDE SEQUENCE</scope>
    <source>
        <strain evidence="1">AM327</strain>
    </source>
</reference>
<sequence length="74" mass="8746">MSYFVQYKNIINGNVIFEEKIDNSSEIPQKTCKWYLNTTENGFVVEDISYYAQQPQAQTHNGYYAIVWLKEINN</sequence>
<comment type="caution">
    <text evidence="1">The sequence shown here is derived from an EMBL/GenBank/DDBJ whole genome shotgun (WGS) entry which is preliminary data.</text>
</comment>
<dbReference type="Proteomes" id="UP001143545">
    <property type="component" value="Unassembled WGS sequence"/>
</dbReference>
<keyword evidence="2" id="KW-1185">Reference proteome</keyword>
<evidence type="ECO:0000313" key="1">
    <source>
        <dbReference type="EMBL" id="GLB51723.1"/>
    </source>
</evidence>